<accession>A0A1C3N288</accession>
<organism evidence="1 2">
    <name type="scientific">Micromonospora krabiensis</name>
    <dbReference type="NCBI Taxonomy" id="307121"/>
    <lineage>
        <taxon>Bacteria</taxon>
        <taxon>Bacillati</taxon>
        <taxon>Actinomycetota</taxon>
        <taxon>Actinomycetes</taxon>
        <taxon>Micromonosporales</taxon>
        <taxon>Micromonosporaceae</taxon>
        <taxon>Micromonospora</taxon>
    </lineage>
</organism>
<gene>
    <name evidence="1" type="ORF">GA0070620_2207</name>
</gene>
<dbReference type="RefSeq" id="WP_157741588.1">
    <property type="nucleotide sequence ID" value="NZ_JBHRWG010000003.1"/>
</dbReference>
<evidence type="ECO:0000313" key="1">
    <source>
        <dbReference type="EMBL" id="SBV26713.1"/>
    </source>
</evidence>
<proteinExistence type="predicted"/>
<evidence type="ECO:0000313" key="2">
    <source>
        <dbReference type="Proteomes" id="UP000199393"/>
    </source>
</evidence>
<dbReference type="STRING" id="307121.GA0070620_2207"/>
<keyword evidence="2" id="KW-1185">Reference proteome</keyword>
<name>A0A1C3N288_9ACTN</name>
<dbReference type="EMBL" id="LT598496">
    <property type="protein sequence ID" value="SBV26713.1"/>
    <property type="molecule type" value="Genomic_DNA"/>
</dbReference>
<dbReference type="OrthoDB" id="4305709at2"/>
<reference evidence="2" key="1">
    <citation type="submission" date="2016-06" db="EMBL/GenBank/DDBJ databases">
        <authorList>
            <person name="Varghese N."/>
        </authorList>
    </citation>
    <scope>NUCLEOTIDE SEQUENCE [LARGE SCALE GENOMIC DNA]</scope>
    <source>
        <strain evidence="2">DSM 45344</strain>
    </source>
</reference>
<dbReference type="Proteomes" id="UP000199393">
    <property type="component" value="Chromosome I"/>
</dbReference>
<protein>
    <submittedName>
        <fullName evidence="1">Uncharacterized protein</fullName>
    </submittedName>
</protein>
<sequence length="180" mass="19739">MTGTTGMAWWQRARRWRGGAAALAVVVLAVALYPPAHFWGPRPYRHPDGIFGVTRGDFEDDILPHYQLSLPCDVDGLRYANLEDMTGPMGELYLHFTTSRDCLDRILGGFGAVPTQPAVMTPTDAAFPFPASSVPGTFGWSFDADSYLVFQRAGSPVTADVVANEEGADRSVYLRARYGY</sequence>
<dbReference type="AlphaFoldDB" id="A0A1C3N288"/>